<comment type="subcellular location">
    <subcellularLocation>
        <location evidence="1">Cell membrane</location>
        <topology evidence="1">Lipid-anchor</topology>
        <topology evidence="1">GPI-anchor</topology>
    </subcellularLocation>
</comment>
<keyword evidence="4" id="KW-0472">Membrane</keyword>
<reference evidence="11 12" key="1">
    <citation type="submission" date="2018-06" db="EMBL/GenBank/DDBJ databases">
        <title>The Genome of Cuscuta australis (Dodder) Provides Insight into the Evolution of Plant Parasitism.</title>
        <authorList>
            <person name="Liu H."/>
        </authorList>
    </citation>
    <scope>NUCLEOTIDE SEQUENCE [LARGE SCALE GENOMIC DNA]</scope>
    <source>
        <strain evidence="12">cv. Yunnan</strain>
        <tissue evidence="11">Vines</tissue>
    </source>
</reference>
<dbReference type="SUPFAM" id="SSF47699">
    <property type="entry name" value="Bifunctional inhibitor/lipid-transfer protein/seed storage 2S albumin"/>
    <property type="match status" value="1"/>
</dbReference>
<dbReference type="GO" id="GO:0005886">
    <property type="term" value="C:plasma membrane"/>
    <property type="evidence" value="ECO:0007669"/>
    <property type="project" value="UniProtKB-SubCell"/>
</dbReference>
<proteinExistence type="inferred from homology"/>
<sequence>MTNMIHIIFLLPLFSQHLPAAQSQTGIVECWPYLLGLGSCGPFVQGRVPLPALQCCINLRQIYGSRQSRCLCPLLNGSTLSSFPINSTLALQVPSLCSIHIKPSLCSGI</sequence>
<dbReference type="Pfam" id="PF14368">
    <property type="entry name" value="LTP_2"/>
    <property type="match status" value="1"/>
</dbReference>
<dbReference type="InterPro" id="IPR036312">
    <property type="entry name" value="Bifun_inhib/LTP/seed_sf"/>
</dbReference>
<dbReference type="Proteomes" id="UP000249390">
    <property type="component" value="Unassembled WGS sequence"/>
</dbReference>
<dbReference type="CDD" id="cd00010">
    <property type="entry name" value="AAI_LTSS"/>
    <property type="match status" value="1"/>
</dbReference>
<name>A0A328DB07_9ASTE</name>
<comment type="caution">
    <text evidence="11">The sequence shown here is derived from an EMBL/GenBank/DDBJ whole genome shotgun (WGS) entry which is preliminary data.</text>
</comment>
<protein>
    <recommendedName>
        <fullName evidence="10">Bifunctional inhibitor/plant lipid transfer protein/seed storage helical domain-containing protein</fullName>
    </recommendedName>
</protein>
<accession>A0A328DB07</accession>
<evidence type="ECO:0000256" key="3">
    <source>
        <dbReference type="ARBA" id="ARBA00022475"/>
    </source>
</evidence>
<evidence type="ECO:0000256" key="2">
    <source>
        <dbReference type="ARBA" id="ARBA00009748"/>
    </source>
</evidence>
<evidence type="ECO:0000256" key="7">
    <source>
        <dbReference type="ARBA" id="ARBA00023180"/>
    </source>
</evidence>
<dbReference type="GO" id="GO:0098552">
    <property type="term" value="C:side of membrane"/>
    <property type="evidence" value="ECO:0007669"/>
    <property type="project" value="UniProtKB-KW"/>
</dbReference>
<keyword evidence="5 9" id="KW-0732">Signal</keyword>
<evidence type="ECO:0000256" key="8">
    <source>
        <dbReference type="ARBA" id="ARBA00023288"/>
    </source>
</evidence>
<keyword evidence="8" id="KW-0449">Lipoprotein</keyword>
<gene>
    <name evidence="11" type="ORF">DM860_010323</name>
</gene>
<keyword evidence="3" id="KW-1003">Cell membrane</keyword>
<evidence type="ECO:0000256" key="1">
    <source>
        <dbReference type="ARBA" id="ARBA00004609"/>
    </source>
</evidence>
<organism evidence="11 12">
    <name type="scientific">Cuscuta australis</name>
    <dbReference type="NCBI Taxonomy" id="267555"/>
    <lineage>
        <taxon>Eukaryota</taxon>
        <taxon>Viridiplantae</taxon>
        <taxon>Streptophyta</taxon>
        <taxon>Embryophyta</taxon>
        <taxon>Tracheophyta</taxon>
        <taxon>Spermatophyta</taxon>
        <taxon>Magnoliopsida</taxon>
        <taxon>eudicotyledons</taxon>
        <taxon>Gunneridae</taxon>
        <taxon>Pentapetalae</taxon>
        <taxon>asterids</taxon>
        <taxon>lamiids</taxon>
        <taxon>Solanales</taxon>
        <taxon>Convolvulaceae</taxon>
        <taxon>Cuscuteae</taxon>
        <taxon>Cuscuta</taxon>
        <taxon>Cuscuta subgen. Grammica</taxon>
        <taxon>Cuscuta sect. Cleistogrammica</taxon>
    </lineage>
</organism>
<dbReference type="EMBL" id="NQVE01000188">
    <property type="protein sequence ID" value="RAL41529.1"/>
    <property type="molecule type" value="Genomic_DNA"/>
</dbReference>
<keyword evidence="7" id="KW-0325">Glycoprotein</keyword>
<evidence type="ECO:0000313" key="11">
    <source>
        <dbReference type="EMBL" id="RAL41529.1"/>
    </source>
</evidence>
<evidence type="ECO:0000256" key="9">
    <source>
        <dbReference type="SAM" id="SignalP"/>
    </source>
</evidence>
<comment type="similarity">
    <text evidence="2">Belongs to the plant LTP family.</text>
</comment>
<dbReference type="AlphaFoldDB" id="A0A328DB07"/>
<keyword evidence="4" id="KW-0336">GPI-anchor</keyword>
<dbReference type="InterPro" id="IPR043325">
    <property type="entry name" value="LTSS"/>
</dbReference>
<keyword evidence="6" id="KW-1015">Disulfide bond</keyword>
<evidence type="ECO:0000256" key="6">
    <source>
        <dbReference type="ARBA" id="ARBA00023157"/>
    </source>
</evidence>
<dbReference type="PANTHER" id="PTHR33044">
    <property type="entry name" value="BIFUNCTIONAL INHIBITOR/LIPID-TRANSFER PROTEIN/SEED STORAGE 2S ALBUMIN SUPERFAMILY PROTEIN-RELATED"/>
    <property type="match status" value="1"/>
</dbReference>
<evidence type="ECO:0000256" key="5">
    <source>
        <dbReference type="ARBA" id="ARBA00022729"/>
    </source>
</evidence>
<keyword evidence="12" id="KW-1185">Reference proteome</keyword>
<feature type="chain" id="PRO_5016438491" description="Bifunctional inhibitor/plant lipid transfer protein/seed storage helical domain-containing protein" evidence="9">
    <location>
        <begin position="24"/>
        <end position="109"/>
    </location>
</feature>
<feature type="signal peptide" evidence="9">
    <location>
        <begin position="1"/>
        <end position="23"/>
    </location>
</feature>
<evidence type="ECO:0000256" key="4">
    <source>
        <dbReference type="ARBA" id="ARBA00022622"/>
    </source>
</evidence>
<dbReference type="Gene3D" id="1.10.110.10">
    <property type="entry name" value="Plant lipid-transfer and hydrophobic proteins"/>
    <property type="match status" value="1"/>
</dbReference>
<evidence type="ECO:0000313" key="12">
    <source>
        <dbReference type="Proteomes" id="UP000249390"/>
    </source>
</evidence>
<evidence type="ECO:0000259" key="10">
    <source>
        <dbReference type="SMART" id="SM00499"/>
    </source>
</evidence>
<dbReference type="SMART" id="SM00499">
    <property type="entry name" value="AAI"/>
    <property type="match status" value="1"/>
</dbReference>
<dbReference type="InterPro" id="IPR016140">
    <property type="entry name" value="Bifunc_inhib/LTP/seed_store"/>
</dbReference>
<feature type="domain" description="Bifunctional inhibitor/plant lipid transfer protein/seed storage helical" evidence="10">
    <location>
        <begin position="30"/>
        <end position="106"/>
    </location>
</feature>